<sequence>MLDKLKPFGDGAAQVHYGTPEISILRPGKFVRCAVTGKPIALEDLRYWSVELQEAYVDAAAATARWKQVNARA</sequence>
<keyword evidence="2" id="KW-1185">Reference proteome</keyword>
<reference evidence="1 2" key="1">
    <citation type="journal article" date="2018" name="Genome Announc.">
        <title>Draft Genome Sequence of "Candidatus Phycosocius bacilliformis," an Alphaproteobacterial Ectosymbiont of the Hydrocarbon-Producing Green Alga Botryococcus braunii.</title>
        <authorList>
            <person name="Tanabe Y."/>
            <person name="Yamaguchi H."/>
            <person name="Watanabe M.M."/>
        </authorList>
    </citation>
    <scope>NUCLEOTIDE SEQUENCE [LARGE SCALE GENOMIC DNA]</scope>
    <source>
        <strain evidence="1 2">BOTRYCO-2</strain>
    </source>
</reference>
<proteinExistence type="predicted"/>
<evidence type="ECO:0000313" key="1">
    <source>
        <dbReference type="EMBL" id="GBF58375.1"/>
    </source>
</evidence>
<comment type="caution">
    <text evidence="1">The sequence shown here is derived from an EMBL/GenBank/DDBJ whole genome shotgun (WGS) entry which is preliminary data.</text>
</comment>
<evidence type="ECO:0008006" key="3">
    <source>
        <dbReference type="Google" id="ProtNLM"/>
    </source>
</evidence>
<evidence type="ECO:0000313" key="2">
    <source>
        <dbReference type="Proteomes" id="UP000245086"/>
    </source>
</evidence>
<dbReference type="OrthoDB" id="9801906at2"/>
<name>A0A2P2EBC9_9PROT</name>
<dbReference type="Pfam" id="PF09866">
    <property type="entry name" value="DUF2093"/>
    <property type="match status" value="1"/>
</dbReference>
<organism evidence="1 2">
    <name type="scientific">Candidatus Phycosocius bacilliformis</name>
    <dbReference type="NCBI Taxonomy" id="1445552"/>
    <lineage>
        <taxon>Bacteria</taxon>
        <taxon>Pseudomonadati</taxon>
        <taxon>Pseudomonadota</taxon>
        <taxon>Alphaproteobacteria</taxon>
        <taxon>Caulobacterales</taxon>
        <taxon>Caulobacterales incertae sedis</taxon>
        <taxon>Candidatus Phycosocius</taxon>
    </lineage>
</organism>
<dbReference type="EMBL" id="BFBR01000006">
    <property type="protein sequence ID" value="GBF58375.1"/>
    <property type="molecule type" value="Genomic_DNA"/>
</dbReference>
<dbReference type="AlphaFoldDB" id="A0A2P2EBC9"/>
<accession>A0A2P2EBC9</accession>
<dbReference type="RefSeq" id="WP_108985413.1">
    <property type="nucleotide sequence ID" value="NZ_BFBR01000006.1"/>
</dbReference>
<gene>
    <name evidence="1" type="ORF">PbB2_02056</name>
</gene>
<dbReference type="InterPro" id="IPR018661">
    <property type="entry name" value="DUF2093"/>
</dbReference>
<protein>
    <recommendedName>
        <fullName evidence="3">DUF2093 domain-containing protein</fullName>
    </recommendedName>
</protein>
<dbReference type="Proteomes" id="UP000245086">
    <property type="component" value="Unassembled WGS sequence"/>
</dbReference>